<dbReference type="GO" id="GO:0071880">
    <property type="term" value="P:adenylate cyclase-activating adrenergic receptor signaling pathway"/>
    <property type="evidence" value="ECO:0007669"/>
    <property type="project" value="TreeGrafter"/>
</dbReference>
<evidence type="ECO:0000259" key="12">
    <source>
        <dbReference type="PROSITE" id="PS50262"/>
    </source>
</evidence>
<dbReference type="InterPro" id="IPR000276">
    <property type="entry name" value="GPCR_Rhodpsn"/>
</dbReference>
<feature type="transmembrane region" description="Helical" evidence="11">
    <location>
        <begin position="151"/>
        <end position="171"/>
    </location>
</feature>
<comment type="similarity">
    <text evidence="9">Belongs to the G-protein coupled receptor 1 family.</text>
</comment>
<keyword evidence="6 11" id="KW-0472">Membrane</keyword>
<feature type="region of interest" description="Disordered" evidence="10">
    <location>
        <begin position="296"/>
        <end position="316"/>
    </location>
</feature>
<feature type="region of interest" description="Disordered" evidence="10">
    <location>
        <begin position="776"/>
        <end position="854"/>
    </location>
</feature>
<dbReference type="GO" id="GO:0005886">
    <property type="term" value="C:plasma membrane"/>
    <property type="evidence" value="ECO:0007669"/>
    <property type="project" value="UniProtKB-SubCell"/>
</dbReference>
<dbReference type="GO" id="GO:0004930">
    <property type="term" value="F:G protein-coupled receptor activity"/>
    <property type="evidence" value="ECO:0007669"/>
    <property type="project" value="UniProtKB-KW"/>
</dbReference>
<feature type="compositionally biased region" description="Low complexity" evidence="10">
    <location>
        <begin position="394"/>
        <end position="412"/>
    </location>
</feature>
<keyword evidence="5 9" id="KW-0297">G-protein coupled receptor</keyword>
<dbReference type="Proteomes" id="UP001374579">
    <property type="component" value="Unassembled WGS sequence"/>
</dbReference>
<evidence type="ECO:0000256" key="7">
    <source>
        <dbReference type="ARBA" id="ARBA00023170"/>
    </source>
</evidence>
<feature type="region of interest" description="Disordered" evidence="10">
    <location>
        <begin position="608"/>
        <end position="714"/>
    </location>
</feature>
<accession>A0AAN9BQA3</accession>
<feature type="transmembrane region" description="Helical" evidence="11">
    <location>
        <begin position="191"/>
        <end position="213"/>
    </location>
</feature>
<feature type="compositionally biased region" description="Pro residues" evidence="10">
    <location>
        <begin position="376"/>
        <end position="390"/>
    </location>
</feature>
<feature type="region of interest" description="Disordered" evidence="10">
    <location>
        <begin position="726"/>
        <end position="756"/>
    </location>
</feature>
<proteinExistence type="inferred from homology"/>
<dbReference type="EMBL" id="JBAMIC010000003">
    <property type="protein sequence ID" value="KAK7109224.1"/>
    <property type="molecule type" value="Genomic_DNA"/>
</dbReference>
<evidence type="ECO:0000256" key="11">
    <source>
        <dbReference type="SAM" id="Phobius"/>
    </source>
</evidence>
<dbReference type="PROSITE" id="PS00237">
    <property type="entry name" value="G_PROTEIN_RECEP_F1_1"/>
    <property type="match status" value="1"/>
</dbReference>
<feature type="compositionally biased region" description="Pro residues" evidence="10">
    <location>
        <begin position="630"/>
        <end position="641"/>
    </location>
</feature>
<dbReference type="InterPro" id="IPR017452">
    <property type="entry name" value="GPCR_Rhodpsn_7TM"/>
</dbReference>
<evidence type="ECO:0000256" key="2">
    <source>
        <dbReference type="ARBA" id="ARBA00022475"/>
    </source>
</evidence>
<feature type="compositionally biased region" description="Basic and acidic residues" evidence="10">
    <location>
        <begin position="694"/>
        <end position="708"/>
    </location>
</feature>
<feature type="region of interest" description="Disordered" evidence="10">
    <location>
        <begin position="336"/>
        <end position="415"/>
    </location>
</feature>
<keyword evidence="2" id="KW-1003">Cell membrane</keyword>
<evidence type="ECO:0000256" key="10">
    <source>
        <dbReference type="SAM" id="MobiDB-lite"/>
    </source>
</evidence>
<evidence type="ECO:0000313" key="14">
    <source>
        <dbReference type="Proteomes" id="UP001374579"/>
    </source>
</evidence>
<evidence type="ECO:0000256" key="9">
    <source>
        <dbReference type="RuleBase" id="RU000688"/>
    </source>
</evidence>
<evidence type="ECO:0000313" key="13">
    <source>
        <dbReference type="EMBL" id="KAK7109224.1"/>
    </source>
</evidence>
<feature type="compositionally biased region" description="Basic and acidic residues" evidence="10">
    <location>
        <begin position="843"/>
        <end position="854"/>
    </location>
</feature>
<evidence type="ECO:0000256" key="6">
    <source>
        <dbReference type="ARBA" id="ARBA00023136"/>
    </source>
</evidence>
<feature type="transmembrane region" description="Helical" evidence="11">
    <location>
        <begin position="898"/>
        <end position="921"/>
    </location>
</feature>
<reference evidence="13 14" key="1">
    <citation type="submission" date="2024-02" db="EMBL/GenBank/DDBJ databases">
        <title>Chromosome-scale genome assembly of the rough periwinkle Littorina saxatilis.</title>
        <authorList>
            <person name="De Jode A."/>
            <person name="Faria R."/>
            <person name="Formenti G."/>
            <person name="Sims Y."/>
            <person name="Smith T.P."/>
            <person name="Tracey A."/>
            <person name="Wood J.M.D."/>
            <person name="Zagrodzka Z.B."/>
            <person name="Johannesson K."/>
            <person name="Butlin R.K."/>
            <person name="Leder E.H."/>
        </authorList>
    </citation>
    <scope>NUCLEOTIDE SEQUENCE [LARGE SCALE GENOMIC DNA]</scope>
    <source>
        <strain evidence="13">Snail1</strain>
        <tissue evidence="13">Muscle</tissue>
    </source>
</reference>
<feature type="compositionally biased region" description="Polar residues" evidence="10">
    <location>
        <begin position="828"/>
        <end position="837"/>
    </location>
</feature>
<evidence type="ECO:0000256" key="4">
    <source>
        <dbReference type="ARBA" id="ARBA00022989"/>
    </source>
</evidence>
<feature type="transmembrane region" description="Helical" evidence="11">
    <location>
        <begin position="233"/>
        <end position="258"/>
    </location>
</feature>
<comment type="subcellular location">
    <subcellularLocation>
        <location evidence="1">Cell membrane</location>
        <topology evidence="1">Multi-pass membrane protein</topology>
    </subcellularLocation>
</comment>
<evidence type="ECO:0000256" key="3">
    <source>
        <dbReference type="ARBA" id="ARBA00022692"/>
    </source>
</evidence>
<dbReference type="CDD" id="cd15331">
    <property type="entry name" value="7tmA_5-HT1A_invertebrates"/>
    <property type="match status" value="1"/>
</dbReference>
<keyword evidence="3 9" id="KW-0812">Transmembrane</keyword>
<feature type="domain" description="G-protein coupled receptors family 1 profile" evidence="12">
    <location>
        <begin position="92"/>
        <end position="918"/>
    </location>
</feature>
<keyword evidence="14" id="KW-1185">Reference proteome</keyword>
<feature type="compositionally biased region" description="Basic and acidic residues" evidence="10">
    <location>
        <begin position="651"/>
        <end position="663"/>
    </location>
</feature>
<keyword evidence="7 9" id="KW-0675">Receptor</keyword>
<dbReference type="PRINTS" id="PR00237">
    <property type="entry name" value="GPCRRHODOPSN"/>
</dbReference>
<dbReference type="FunFam" id="1.20.1070.10:FF:000375">
    <property type="entry name" value="5-hydroxytryptamine (serotonin) receptor 1Fa"/>
    <property type="match status" value="1"/>
</dbReference>
<evidence type="ECO:0000256" key="1">
    <source>
        <dbReference type="ARBA" id="ARBA00004651"/>
    </source>
</evidence>
<keyword evidence="8 9" id="KW-0807">Transducer</keyword>
<dbReference type="Pfam" id="PF00001">
    <property type="entry name" value="7tm_1"/>
    <property type="match status" value="2"/>
</dbReference>
<feature type="transmembrane region" description="Helical" evidence="11">
    <location>
        <begin position="75"/>
        <end position="102"/>
    </location>
</feature>
<dbReference type="PANTHER" id="PTHR24248">
    <property type="entry name" value="ADRENERGIC RECEPTOR-RELATED G-PROTEIN COUPLED RECEPTOR"/>
    <property type="match status" value="1"/>
</dbReference>
<feature type="transmembrane region" description="Helical" evidence="11">
    <location>
        <begin position="864"/>
        <end position="886"/>
    </location>
</feature>
<dbReference type="SUPFAM" id="SSF81321">
    <property type="entry name" value="Family A G protein-coupled receptor-like"/>
    <property type="match status" value="1"/>
</dbReference>
<evidence type="ECO:0000256" key="8">
    <source>
        <dbReference type="ARBA" id="ARBA00023224"/>
    </source>
</evidence>
<feature type="transmembrane region" description="Helical" evidence="11">
    <location>
        <begin position="109"/>
        <end position="131"/>
    </location>
</feature>
<evidence type="ECO:0000256" key="5">
    <source>
        <dbReference type="ARBA" id="ARBA00023040"/>
    </source>
</evidence>
<organism evidence="13 14">
    <name type="scientific">Littorina saxatilis</name>
    <dbReference type="NCBI Taxonomy" id="31220"/>
    <lineage>
        <taxon>Eukaryota</taxon>
        <taxon>Metazoa</taxon>
        <taxon>Spiralia</taxon>
        <taxon>Lophotrochozoa</taxon>
        <taxon>Mollusca</taxon>
        <taxon>Gastropoda</taxon>
        <taxon>Caenogastropoda</taxon>
        <taxon>Littorinimorpha</taxon>
        <taxon>Littorinoidea</taxon>
        <taxon>Littorinidae</taxon>
        <taxon>Littorina</taxon>
    </lineage>
</organism>
<dbReference type="GO" id="GO:0043410">
    <property type="term" value="P:positive regulation of MAPK cascade"/>
    <property type="evidence" value="ECO:0007669"/>
    <property type="project" value="TreeGrafter"/>
</dbReference>
<keyword evidence="4 11" id="KW-1133">Transmembrane helix</keyword>
<gene>
    <name evidence="13" type="ORF">V1264_013306</name>
</gene>
<comment type="caution">
    <text evidence="13">The sequence shown here is derived from an EMBL/GenBank/DDBJ whole genome shotgun (WGS) entry which is preliminary data.</text>
</comment>
<dbReference type="AlphaFoldDB" id="A0AAN9BQA3"/>
<protein>
    <recommendedName>
        <fullName evidence="12">G-protein coupled receptors family 1 profile domain-containing protein</fullName>
    </recommendedName>
</protein>
<sequence>MNNVTNVVRTPLLGDGHGGTTQWAIAQNFLRLANATVNETSSSSLISTVTLTQELTSITTVTYDHHVPQYPAATLVTLCVVLGCMIVATVLGNVFVITAILVERSLQGVSNYLVLSLAVTDLLVAALVMPLSLVNEMSVYWYLGRALCDMWVSMDVLCCTASILHLVAIAVDRYWAVSNIDYVRRRCARQILVMIAMVWLVSVAISIPPLFGWRNESDNPELSGNCMISQDHGYTIFSTVGAFYCPLVLMLVLNFKIYRAARYRIRRKGFAQGARGPAGHVARGHHAAVPVVHVEVDTEARTEGRGSSGSDVSNDGISMYRPSCVINELSRADMGLDSTTGDYENDQEYSIYPGDSTTDSNPPDSYFPVDSDDPDSPIPLSPTFTIPPSPAFNGRPPSSPSSSNGSVGPASSETLSAGNKGLCVESSAFMFESNCLKSEYRTLSCNHLTVPNAGFLAVPGSTQHLNLPDASNHVSVSSSSDYQLGVPEFPIHIGVPDVADHELSVPDVSSHVLSVPDVTTFSCVPDVLNHHNCVPQDSKQSPGLGGSSHIISCHSIPEVSSQRRFPYLSNGVSVPDLSNRLSVAEMNRRNSFDIDLLKLRDNRHLAVPESSDIDSPEEPAKFSVPDCVPCAPPPPPPPLPPSDCRLVQFDNRVRIEGDTDHSDTSNSLKPGEDETGALSFQGEESGEGPSDSWRSGEESWNSERRESGEETPTTCCTNRRLLSVSCVSSRGSQRHKQQPQQAQQQQHPQHQYQQKAQHLTLETPVINIRKDSCSQYMSEARGAPTPSFNSGINSPSTTTTTTSGTYNSSQGGNQLSVPGPGGVPVPQQAKSRGNNNTKRARNREKEKQRREKLEMRRERKAARVLGIITGAFVLCWLPFFMVALIGPFLPHAYMIPQVLFSLFLWLGYFNSLINPVIYTVFNPSFRNAFRKIFFRRLRSVTR</sequence>
<dbReference type="Gene3D" id="1.20.1070.10">
    <property type="entry name" value="Rhodopsin 7-helix transmembrane proteins"/>
    <property type="match status" value="2"/>
</dbReference>
<dbReference type="PROSITE" id="PS50262">
    <property type="entry name" value="G_PROTEIN_RECEP_F1_2"/>
    <property type="match status" value="1"/>
</dbReference>
<dbReference type="PANTHER" id="PTHR24248:SF200">
    <property type="entry name" value="5-HYDROXYTRYPTAMINE RECEPTOR 1B-LIKE ISOFORM X1"/>
    <property type="match status" value="1"/>
</dbReference>
<feature type="compositionally biased region" description="Low complexity" evidence="10">
    <location>
        <begin position="789"/>
        <end position="813"/>
    </location>
</feature>
<feature type="compositionally biased region" description="Low complexity" evidence="10">
    <location>
        <begin position="738"/>
        <end position="756"/>
    </location>
</feature>
<name>A0AAN9BQA3_9CAEN</name>